<proteinExistence type="predicted"/>
<evidence type="ECO:0000313" key="1">
    <source>
        <dbReference type="EMBL" id="KAH7352394.1"/>
    </source>
</evidence>
<keyword evidence="2" id="KW-1185">Reference proteome</keyword>
<dbReference type="OMA" id="MEAKATC"/>
<evidence type="ECO:0000313" key="2">
    <source>
        <dbReference type="Proteomes" id="UP000825935"/>
    </source>
</evidence>
<name>A0A8T2SNG0_CERRI</name>
<reference evidence="1" key="1">
    <citation type="submission" date="2021-08" db="EMBL/GenBank/DDBJ databases">
        <title>WGS assembly of Ceratopteris richardii.</title>
        <authorList>
            <person name="Marchant D.B."/>
            <person name="Chen G."/>
            <person name="Jenkins J."/>
            <person name="Shu S."/>
            <person name="Leebens-Mack J."/>
            <person name="Grimwood J."/>
            <person name="Schmutz J."/>
            <person name="Soltis P."/>
            <person name="Soltis D."/>
            <person name="Chen Z.-H."/>
        </authorList>
    </citation>
    <scope>NUCLEOTIDE SEQUENCE</scope>
    <source>
        <strain evidence="1">Whitten #5841</strain>
        <tissue evidence="1">Leaf</tissue>
    </source>
</reference>
<dbReference type="Proteomes" id="UP000825935">
    <property type="component" value="Chromosome 19"/>
</dbReference>
<dbReference type="PANTHER" id="PTHR33103:SF19">
    <property type="entry name" value="OS09G0544700 PROTEIN"/>
    <property type="match status" value="1"/>
</dbReference>
<dbReference type="Pfam" id="PF05056">
    <property type="entry name" value="DUF674"/>
    <property type="match status" value="1"/>
</dbReference>
<organism evidence="1 2">
    <name type="scientific">Ceratopteris richardii</name>
    <name type="common">Triangle waterfern</name>
    <dbReference type="NCBI Taxonomy" id="49495"/>
    <lineage>
        <taxon>Eukaryota</taxon>
        <taxon>Viridiplantae</taxon>
        <taxon>Streptophyta</taxon>
        <taxon>Embryophyta</taxon>
        <taxon>Tracheophyta</taxon>
        <taxon>Polypodiopsida</taxon>
        <taxon>Polypodiidae</taxon>
        <taxon>Polypodiales</taxon>
        <taxon>Pteridineae</taxon>
        <taxon>Pteridaceae</taxon>
        <taxon>Parkerioideae</taxon>
        <taxon>Ceratopteris</taxon>
    </lineage>
</organism>
<accession>A0A8T2SNG0</accession>
<dbReference type="EMBL" id="CM035424">
    <property type="protein sequence ID" value="KAH7352394.1"/>
    <property type="molecule type" value="Genomic_DNA"/>
</dbReference>
<sequence length="232" mass="25633">MDVQFALVKDKSKVAYMEVHKQFVEVIACTLGLPLSTVITLFEAAGSGSGDGPEYVKNLSNSLINLIDPPFLHVKEVSVPRLKSVQISPYVYRCLHGCNGCVSSVYGSQCRTCLRFSMRTITPYDGPSPYDINLRLSNRIQQANSSTSHEKHFPSFIITDNLSIFPVASDICLQVLRESGIDDPSELQHVDYKISFADVIEIVKASLSSLSVLTDIFVDKLKANKVDAMPRV</sequence>
<dbReference type="OrthoDB" id="687098at2759"/>
<protein>
    <submittedName>
        <fullName evidence="1">Uncharacterized protein</fullName>
    </submittedName>
</protein>
<dbReference type="PANTHER" id="PTHR33103">
    <property type="entry name" value="OS01G0153900 PROTEIN"/>
    <property type="match status" value="1"/>
</dbReference>
<dbReference type="InterPro" id="IPR007750">
    <property type="entry name" value="DUF674"/>
</dbReference>
<gene>
    <name evidence="1" type="ORF">KP509_19G042700</name>
</gene>
<dbReference type="AlphaFoldDB" id="A0A8T2SNG0"/>
<comment type="caution">
    <text evidence="1">The sequence shown here is derived from an EMBL/GenBank/DDBJ whole genome shotgun (WGS) entry which is preliminary data.</text>
</comment>